<dbReference type="EMBL" id="CM001368">
    <property type="protein sequence ID" value="EHJ47771.1"/>
    <property type="molecule type" value="Genomic_DNA"/>
</dbReference>
<gene>
    <name evidence="2" type="ORF">DFW101_0047</name>
    <name evidence="3" type="ORF">DFW101_1764</name>
    <name evidence="4" type="ORF">DFW101_2061</name>
    <name evidence="5" type="ORF">DFW101_2163</name>
    <name evidence="6" type="ORF">DFW101_3293</name>
    <name evidence="7" type="ORF">DFW101_3388</name>
    <name evidence="8" type="ORF">DFW101_3647</name>
</gene>
<dbReference type="OrthoDB" id="5392217at2"/>
<dbReference type="EMBL" id="CM001368">
    <property type="protein sequence ID" value="EHJ49386.1"/>
    <property type="molecule type" value="Genomic_DNA"/>
</dbReference>
<dbReference type="InterPro" id="IPR001584">
    <property type="entry name" value="Integrase_cat-core"/>
</dbReference>
<dbReference type="AlphaFoldDB" id="G7QC29"/>
<dbReference type="GO" id="GO:0015074">
    <property type="term" value="P:DNA integration"/>
    <property type="evidence" value="ECO:0007669"/>
    <property type="project" value="InterPro"/>
</dbReference>
<dbReference type="EMBL" id="CM001368">
    <property type="protein sequence ID" value="EHJ48067.1"/>
    <property type="molecule type" value="Genomic_DNA"/>
</dbReference>
<dbReference type="InterPro" id="IPR012337">
    <property type="entry name" value="RNaseH-like_sf"/>
</dbReference>
<dbReference type="Pfam" id="PF13683">
    <property type="entry name" value="rve_3"/>
    <property type="match status" value="1"/>
</dbReference>
<sequence>MPWKKVNPMEERARFIVELSQRRESFAALCRKYGISRETGYKWLRRYQAGEGLGERSRVARHCPHKTPDAVVTLLLALRQENPYWGPKKLVRLLQDVHGIEYPPAKSTAGDILKRHGLITATKAKRRQSGGRLRREDLRQPKQANDVWSADYKGWFRLEDRSICHPLTISDIFSRYVLGCYVFPTQTLERTKEAMRRVFMRYGLPRAIRVDNGTPFGSTGIAGLTGLSVWWLQLGIVVDFIAPGKPEQNGCHERMHRTLKLEATIPPSANLREQQERLESWRERFNSHRPHEALDQATPASIYRPSSRRLPRNEPCFEYPSSFESRTVRRDGMFNWEGRQIFLGEAFAKCRIGLTRNYDDRWLVYLGEHLLGGFCPKDPKRVVPVRSLIS</sequence>
<dbReference type="EMBL" id="CM001368">
    <property type="protein sequence ID" value="EHJ46064.1"/>
    <property type="molecule type" value="Genomic_DNA"/>
</dbReference>
<evidence type="ECO:0000313" key="5">
    <source>
        <dbReference type="EMBL" id="EHJ48169.1"/>
    </source>
</evidence>
<dbReference type="Proteomes" id="UP000004662">
    <property type="component" value="Chromosome"/>
</dbReference>
<dbReference type="EMBL" id="CM001368">
    <property type="protein sequence ID" value="EHJ49292.1"/>
    <property type="molecule type" value="Genomic_DNA"/>
</dbReference>
<dbReference type="STRING" id="694327.DFW101_0047"/>
<evidence type="ECO:0000259" key="1">
    <source>
        <dbReference type="PROSITE" id="PS50994"/>
    </source>
</evidence>
<dbReference type="PROSITE" id="PS50994">
    <property type="entry name" value="INTEGRASE"/>
    <property type="match status" value="1"/>
</dbReference>
<dbReference type="Pfam" id="PF13565">
    <property type="entry name" value="HTH_32"/>
    <property type="match status" value="1"/>
</dbReference>
<dbReference type="HOGENOM" id="CLU_027402_15_3_7"/>
<proteinExistence type="predicted"/>
<evidence type="ECO:0000313" key="3">
    <source>
        <dbReference type="EMBL" id="EHJ47771.1"/>
    </source>
</evidence>
<name>G7QC29_9BACT</name>
<evidence type="ECO:0000313" key="6">
    <source>
        <dbReference type="EMBL" id="EHJ49292.1"/>
    </source>
</evidence>
<evidence type="ECO:0000313" key="8">
    <source>
        <dbReference type="EMBL" id="EHJ49643.1"/>
    </source>
</evidence>
<dbReference type="InterPro" id="IPR036397">
    <property type="entry name" value="RNaseH_sf"/>
</dbReference>
<dbReference type="InterPro" id="IPR009057">
    <property type="entry name" value="Homeodomain-like_sf"/>
</dbReference>
<evidence type="ECO:0000313" key="2">
    <source>
        <dbReference type="EMBL" id="EHJ46064.1"/>
    </source>
</evidence>
<reference evidence="2" key="1">
    <citation type="submission" date="2011-06" db="EMBL/GenBank/DDBJ databases">
        <title>Complete sequence of chromosome Desulfovibrio sp. FW1012B.</title>
        <authorList>
            <consortium name="US DOE Joint Genome Institute"/>
            <person name="Lucas S."/>
            <person name="Han J."/>
            <person name="Lapidus A."/>
            <person name="Cheng J.-F."/>
            <person name="Goodwin L."/>
            <person name="Pitluck S."/>
            <person name="Peters L."/>
            <person name="Chertkov O."/>
            <person name="Held B."/>
            <person name="Detter J.C."/>
            <person name="Han C."/>
            <person name="Tapia R."/>
            <person name="Land M."/>
            <person name="Hauser L."/>
            <person name="Kyrpides N."/>
            <person name="Ivanova N."/>
            <person name="Mikhailova N."/>
            <person name="Pagani I."/>
            <person name="Hazen T.C."/>
            <person name="Fields M.W."/>
            <person name="Hwang C."/>
            <person name="Ramsay B."/>
            <person name="Arkin A.P."/>
            <person name="Dehal P."/>
            <person name="Chivian D."/>
            <person name="Criddle C.S."/>
            <person name="Carroll S.L."/>
            <person name="Wu W."/>
            <person name="Woyke T."/>
        </authorList>
    </citation>
    <scope>NUCLEOTIDE SEQUENCE</scope>
    <source>
        <strain evidence="2">FW1012B</strain>
    </source>
</reference>
<feature type="domain" description="Integrase catalytic" evidence="1">
    <location>
        <begin position="137"/>
        <end position="307"/>
    </location>
</feature>
<evidence type="ECO:0000313" key="7">
    <source>
        <dbReference type="EMBL" id="EHJ49386.1"/>
    </source>
</evidence>
<dbReference type="EMBL" id="CM001368">
    <property type="protein sequence ID" value="EHJ48169.1"/>
    <property type="molecule type" value="Genomic_DNA"/>
</dbReference>
<dbReference type="SUPFAM" id="SSF53098">
    <property type="entry name" value="Ribonuclease H-like"/>
    <property type="match status" value="1"/>
</dbReference>
<dbReference type="EMBL" id="CM001368">
    <property type="protein sequence ID" value="EHJ49643.1"/>
    <property type="molecule type" value="Genomic_DNA"/>
</dbReference>
<dbReference type="SUPFAM" id="SSF46689">
    <property type="entry name" value="Homeodomain-like"/>
    <property type="match status" value="1"/>
</dbReference>
<accession>G7QC29</accession>
<organism evidence="2 9">
    <name type="scientific">Solidesulfovibrio carbinoliphilus subsp. oakridgensis</name>
    <dbReference type="NCBI Taxonomy" id="694327"/>
    <lineage>
        <taxon>Bacteria</taxon>
        <taxon>Pseudomonadati</taxon>
        <taxon>Thermodesulfobacteriota</taxon>
        <taxon>Desulfovibrionia</taxon>
        <taxon>Desulfovibrionales</taxon>
        <taxon>Desulfovibrionaceae</taxon>
        <taxon>Solidesulfovibrio</taxon>
    </lineage>
</organism>
<evidence type="ECO:0000313" key="4">
    <source>
        <dbReference type="EMBL" id="EHJ48067.1"/>
    </source>
</evidence>
<dbReference type="eggNOG" id="COG2801">
    <property type="taxonomic scope" value="Bacteria"/>
</dbReference>
<dbReference type="GO" id="GO:0003676">
    <property type="term" value="F:nucleic acid binding"/>
    <property type="evidence" value="ECO:0007669"/>
    <property type="project" value="InterPro"/>
</dbReference>
<dbReference type="RefSeq" id="WP_009179523.1">
    <property type="nucleotide sequence ID" value="NZ_CM001368.1"/>
</dbReference>
<reference evidence="9" key="2">
    <citation type="journal article" date="2015" name="Genome Announc.">
        <title>High-Quality Draft Genome Sequence of Desulfovibrio carbinoliphilus FW-101-2B, an Organic Acid-Oxidizing Sulfate-Reducing Bacterium Isolated from Uranium(VI)-Contaminated Groundwater.</title>
        <authorList>
            <person name="Ramsay B.D."/>
            <person name="Hwang C."/>
            <person name="Woo H.L."/>
            <person name="Carroll S.L."/>
            <person name="Lucas S."/>
            <person name="Han J."/>
            <person name="Lapidus A.L."/>
            <person name="Cheng J.F."/>
            <person name="Goodwin L.A."/>
            <person name="Pitluck S."/>
            <person name="Peters L."/>
            <person name="Chertkov O."/>
            <person name="Held B."/>
            <person name="Detter J.C."/>
            <person name="Han C.S."/>
            <person name="Tapia R."/>
            <person name="Land M.L."/>
            <person name="Hauser L.J."/>
            <person name="Kyrpides N.C."/>
            <person name="Ivanova N.N."/>
            <person name="Mikhailova N."/>
            <person name="Pagani I."/>
            <person name="Woyke T."/>
            <person name="Arkin A.P."/>
            <person name="Dehal P."/>
            <person name="Chivian D."/>
            <person name="Criddle C.S."/>
            <person name="Wu W."/>
            <person name="Chakraborty R."/>
            <person name="Hazen T.C."/>
            <person name="Fields M.W."/>
        </authorList>
    </citation>
    <scope>NUCLEOTIDE SEQUENCE [LARGE SCALE GENOMIC DNA]</scope>
    <source>
        <strain evidence="9">FW1012B</strain>
    </source>
</reference>
<keyword evidence="9" id="KW-1185">Reference proteome</keyword>
<dbReference type="Gene3D" id="3.30.420.10">
    <property type="entry name" value="Ribonuclease H-like superfamily/Ribonuclease H"/>
    <property type="match status" value="1"/>
</dbReference>
<protein>
    <submittedName>
        <fullName evidence="2">Integrase catalytic region</fullName>
    </submittedName>
</protein>
<evidence type="ECO:0000313" key="9">
    <source>
        <dbReference type="Proteomes" id="UP000004662"/>
    </source>
</evidence>
<dbReference type="PANTHER" id="PTHR47515">
    <property type="entry name" value="LOW CALCIUM RESPONSE LOCUS PROTEIN T"/>
    <property type="match status" value="1"/>
</dbReference>
<dbReference type="PANTHER" id="PTHR47515:SF2">
    <property type="entry name" value="INTEGRASE CORE DOMAIN PROTEIN"/>
    <property type="match status" value="1"/>
</dbReference>